<protein>
    <submittedName>
        <fullName evidence="1">Uncharacterized protein</fullName>
    </submittedName>
</protein>
<dbReference type="EMBL" id="BMTU01000014">
    <property type="protein sequence ID" value="GGR01080.1"/>
    <property type="molecule type" value="Genomic_DNA"/>
</dbReference>
<dbReference type="Proteomes" id="UP000656732">
    <property type="component" value="Unassembled WGS sequence"/>
</dbReference>
<keyword evidence="2" id="KW-1185">Reference proteome</keyword>
<evidence type="ECO:0000313" key="1">
    <source>
        <dbReference type="EMBL" id="GGR01080.1"/>
    </source>
</evidence>
<evidence type="ECO:0000313" key="2">
    <source>
        <dbReference type="Proteomes" id="UP000656732"/>
    </source>
</evidence>
<proteinExistence type="predicted"/>
<dbReference type="AlphaFoldDB" id="A0A918C2D1"/>
<sequence length="63" mass="6891">MFIKVCGSTVRQAQMSNRRAGRMTRFTAPKNSSTLRADCAARAAVSPILPACVVPPWRLMVRG</sequence>
<name>A0A918C2D1_9ACTN</name>
<organism evidence="1 2">
    <name type="scientific">Streptomyces pilosus</name>
    <dbReference type="NCBI Taxonomy" id="28893"/>
    <lineage>
        <taxon>Bacteria</taxon>
        <taxon>Bacillati</taxon>
        <taxon>Actinomycetota</taxon>
        <taxon>Actinomycetes</taxon>
        <taxon>Kitasatosporales</taxon>
        <taxon>Streptomycetaceae</taxon>
        <taxon>Streptomyces</taxon>
    </lineage>
</organism>
<comment type="caution">
    <text evidence="1">The sequence shown here is derived from an EMBL/GenBank/DDBJ whole genome shotgun (WGS) entry which is preliminary data.</text>
</comment>
<reference evidence="1" key="2">
    <citation type="submission" date="2020-09" db="EMBL/GenBank/DDBJ databases">
        <authorList>
            <person name="Sun Q."/>
            <person name="Ohkuma M."/>
        </authorList>
    </citation>
    <scope>NUCLEOTIDE SEQUENCE</scope>
    <source>
        <strain evidence="1">JCM 4403</strain>
    </source>
</reference>
<accession>A0A918C2D1</accession>
<reference evidence="1" key="1">
    <citation type="journal article" date="2014" name="Int. J. Syst. Evol. Microbiol.">
        <title>Complete genome sequence of Corynebacterium casei LMG S-19264T (=DSM 44701T), isolated from a smear-ripened cheese.</title>
        <authorList>
            <consortium name="US DOE Joint Genome Institute (JGI-PGF)"/>
            <person name="Walter F."/>
            <person name="Albersmeier A."/>
            <person name="Kalinowski J."/>
            <person name="Ruckert C."/>
        </authorList>
    </citation>
    <scope>NUCLEOTIDE SEQUENCE</scope>
    <source>
        <strain evidence="1">JCM 4403</strain>
    </source>
</reference>
<gene>
    <name evidence="1" type="ORF">GCM10010280_56340</name>
</gene>